<feature type="region of interest" description="Disordered" evidence="5">
    <location>
        <begin position="467"/>
        <end position="490"/>
    </location>
</feature>
<sequence>MRPFPLHTAMVPEKTPARLFFSQVMNMISFAEIGVNPEIVKSLAELGFVAPTPVQEKVIPLLLKEQGDWISLAQTGTGKTAAFGVPLVQKIDTGLRETRALVLCPTRELCIQVAGDISAYGRHIPNLKTLAVYGGARIDRQISALRQGVHIIVATPGRLNDLLRRRAADISSVATVVLDEADEMLNMGFHKEISAILAETPATRNTLLFSATMSREVKSIANKYMTAPQEIIIGRLNSGADNVRHQYYMVRAHDRFQALKRIVDLSPEIYGIIFCRTRQETQEVADKLGRDGYQAEALHGDLSQVQRDSVMGKFRRKNIQLLVATDVAARGVDVNDLSHVINYNLPDDLASYTHRSGRTGRAGKAGISISIIHQREGWRIKTIEKNLKKTFGRCQVPSGSEICNSRIMQRINTMLEEEIDTERIEPLMPALREKLADLDRDELIRRFVALESGRLLEYYRNAPDLNVQATGNDQGRNHERNAGRRTDRSRANFTRFHVNVGKNDGMAPERLIGIINQGSRHVNIAIGKIELMRNFCFIEADSRFSDTVLHAFSHLMINGKKVSIEIAAGRKKEFPGQRSNAWKSGGHRSDRSAAGGRRRKVIQTA</sequence>
<organism evidence="9">
    <name type="scientific">hydrothermal vent metagenome</name>
    <dbReference type="NCBI Taxonomy" id="652676"/>
    <lineage>
        <taxon>unclassified sequences</taxon>
        <taxon>metagenomes</taxon>
        <taxon>ecological metagenomes</taxon>
    </lineage>
</organism>
<evidence type="ECO:0000256" key="1">
    <source>
        <dbReference type="ARBA" id="ARBA00022741"/>
    </source>
</evidence>
<proteinExistence type="predicted"/>
<name>A0A3B0VIY0_9ZZZZ</name>
<dbReference type="PROSITE" id="PS00039">
    <property type="entry name" value="DEAD_ATP_HELICASE"/>
    <property type="match status" value="1"/>
</dbReference>
<evidence type="ECO:0000259" key="7">
    <source>
        <dbReference type="PROSITE" id="PS51194"/>
    </source>
</evidence>
<feature type="compositionally biased region" description="Basic residues" evidence="5">
    <location>
        <begin position="596"/>
        <end position="605"/>
    </location>
</feature>
<dbReference type="InterPro" id="IPR014014">
    <property type="entry name" value="RNA_helicase_DEAD_Q_motif"/>
</dbReference>
<dbReference type="InterPro" id="IPR012677">
    <property type="entry name" value="Nucleotide-bd_a/b_plait_sf"/>
</dbReference>
<dbReference type="InterPro" id="IPR050079">
    <property type="entry name" value="DEAD_box_RNA_helicase"/>
</dbReference>
<dbReference type="Gene3D" id="3.30.70.330">
    <property type="match status" value="1"/>
</dbReference>
<dbReference type="Pfam" id="PF00271">
    <property type="entry name" value="Helicase_C"/>
    <property type="match status" value="1"/>
</dbReference>
<accession>A0A3B0VIY0</accession>
<dbReference type="InterPro" id="IPR014001">
    <property type="entry name" value="Helicase_ATP-bd"/>
</dbReference>
<evidence type="ECO:0000259" key="6">
    <source>
        <dbReference type="PROSITE" id="PS51192"/>
    </source>
</evidence>
<dbReference type="GO" id="GO:0003724">
    <property type="term" value="F:RNA helicase activity"/>
    <property type="evidence" value="ECO:0007669"/>
    <property type="project" value="UniProtKB-EC"/>
</dbReference>
<dbReference type="SMART" id="SM00490">
    <property type="entry name" value="HELICc"/>
    <property type="match status" value="1"/>
</dbReference>
<dbReference type="Pfam" id="PF00270">
    <property type="entry name" value="DEAD"/>
    <property type="match status" value="1"/>
</dbReference>
<keyword evidence="3 9" id="KW-0347">Helicase</keyword>
<dbReference type="InterPro" id="IPR011545">
    <property type="entry name" value="DEAD/DEAH_box_helicase_dom"/>
</dbReference>
<evidence type="ECO:0000256" key="2">
    <source>
        <dbReference type="ARBA" id="ARBA00022801"/>
    </source>
</evidence>
<dbReference type="InterPro" id="IPR000629">
    <property type="entry name" value="RNA-helicase_DEAD-box_CS"/>
</dbReference>
<evidence type="ECO:0000256" key="4">
    <source>
        <dbReference type="ARBA" id="ARBA00022840"/>
    </source>
</evidence>
<evidence type="ECO:0000256" key="5">
    <source>
        <dbReference type="SAM" id="MobiDB-lite"/>
    </source>
</evidence>
<dbReference type="AlphaFoldDB" id="A0A3B0VIY0"/>
<feature type="domain" description="Helicase ATP-binding" evidence="6">
    <location>
        <begin position="60"/>
        <end position="231"/>
    </location>
</feature>
<dbReference type="PROSITE" id="PS51194">
    <property type="entry name" value="HELICASE_CTER"/>
    <property type="match status" value="1"/>
</dbReference>
<dbReference type="GO" id="GO:0016787">
    <property type="term" value="F:hydrolase activity"/>
    <property type="evidence" value="ECO:0007669"/>
    <property type="project" value="UniProtKB-KW"/>
</dbReference>
<protein>
    <submittedName>
        <fullName evidence="9">DEAD-box ATP-dependent RNA helicase DeaD (= CshA)</fullName>
        <ecNumber evidence="9">3.6.4.13</ecNumber>
    </submittedName>
</protein>
<dbReference type="GO" id="GO:0005524">
    <property type="term" value="F:ATP binding"/>
    <property type="evidence" value="ECO:0007669"/>
    <property type="project" value="UniProtKB-KW"/>
</dbReference>
<dbReference type="GO" id="GO:0003676">
    <property type="term" value="F:nucleic acid binding"/>
    <property type="evidence" value="ECO:0007669"/>
    <property type="project" value="InterPro"/>
</dbReference>
<dbReference type="EC" id="3.6.4.13" evidence="9"/>
<dbReference type="Gene3D" id="3.40.50.300">
    <property type="entry name" value="P-loop containing nucleotide triphosphate hydrolases"/>
    <property type="match status" value="2"/>
</dbReference>
<dbReference type="EMBL" id="UOEY01000058">
    <property type="protein sequence ID" value="VAW38287.1"/>
    <property type="molecule type" value="Genomic_DNA"/>
</dbReference>
<dbReference type="InterPro" id="IPR005580">
    <property type="entry name" value="DbpA/CsdA_RNA-bd_dom"/>
</dbReference>
<dbReference type="PROSITE" id="PS51192">
    <property type="entry name" value="HELICASE_ATP_BIND_1"/>
    <property type="match status" value="1"/>
</dbReference>
<dbReference type="PANTHER" id="PTHR47959:SF13">
    <property type="entry name" value="ATP-DEPENDENT RNA HELICASE RHLE"/>
    <property type="match status" value="1"/>
</dbReference>
<keyword evidence="1" id="KW-0547">Nucleotide-binding</keyword>
<dbReference type="GO" id="GO:0005829">
    <property type="term" value="C:cytosol"/>
    <property type="evidence" value="ECO:0007669"/>
    <property type="project" value="TreeGrafter"/>
</dbReference>
<feature type="domain" description="DEAD-box RNA helicase Q" evidence="8">
    <location>
        <begin position="28"/>
        <end position="56"/>
    </location>
</feature>
<dbReference type="PANTHER" id="PTHR47959">
    <property type="entry name" value="ATP-DEPENDENT RNA HELICASE RHLE-RELATED"/>
    <property type="match status" value="1"/>
</dbReference>
<dbReference type="InterPro" id="IPR044742">
    <property type="entry name" value="DEAD/DEAH_RhlB"/>
</dbReference>
<evidence type="ECO:0000259" key="8">
    <source>
        <dbReference type="PROSITE" id="PS51195"/>
    </source>
</evidence>
<dbReference type="CDD" id="cd18787">
    <property type="entry name" value="SF2_C_DEAD"/>
    <property type="match status" value="1"/>
</dbReference>
<dbReference type="InterPro" id="IPR001650">
    <property type="entry name" value="Helicase_C-like"/>
</dbReference>
<dbReference type="Pfam" id="PF03880">
    <property type="entry name" value="DbpA"/>
    <property type="match status" value="1"/>
</dbReference>
<feature type="domain" description="Helicase C-terminal" evidence="7">
    <location>
        <begin position="261"/>
        <end position="419"/>
    </location>
</feature>
<keyword evidence="2 9" id="KW-0378">Hydrolase</keyword>
<gene>
    <name evidence="9" type="ORF">MNBD_DELTA04-1676</name>
</gene>
<dbReference type="InterPro" id="IPR027417">
    <property type="entry name" value="P-loop_NTPase"/>
</dbReference>
<dbReference type="CDD" id="cd12252">
    <property type="entry name" value="RRM_DbpA"/>
    <property type="match status" value="1"/>
</dbReference>
<feature type="compositionally biased region" description="Basic and acidic residues" evidence="5">
    <location>
        <begin position="475"/>
        <end position="490"/>
    </location>
</feature>
<feature type="region of interest" description="Disordered" evidence="5">
    <location>
        <begin position="573"/>
        <end position="605"/>
    </location>
</feature>
<dbReference type="SMART" id="SM00487">
    <property type="entry name" value="DEXDc"/>
    <property type="match status" value="1"/>
</dbReference>
<evidence type="ECO:0000313" key="9">
    <source>
        <dbReference type="EMBL" id="VAW38287.1"/>
    </source>
</evidence>
<dbReference type="CDD" id="cd00268">
    <property type="entry name" value="DEADc"/>
    <property type="match status" value="1"/>
</dbReference>
<keyword evidence="4" id="KW-0067">ATP-binding</keyword>
<evidence type="ECO:0000256" key="3">
    <source>
        <dbReference type="ARBA" id="ARBA00022806"/>
    </source>
</evidence>
<dbReference type="SUPFAM" id="SSF52540">
    <property type="entry name" value="P-loop containing nucleoside triphosphate hydrolases"/>
    <property type="match status" value="1"/>
</dbReference>
<dbReference type="PROSITE" id="PS51195">
    <property type="entry name" value="Q_MOTIF"/>
    <property type="match status" value="1"/>
</dbReference>
<reference evidence="9" key="1">
    <citation type="submission" date="2018-06" db="EMBL/GenBank/DDBJ databases">
        <authorList>
            <person name="Zhirakovskaya E."/>
        </authorList>
    </citation>
    <scope>NUCLEOTIDE SEQUENCE</scope>
</reference>